<name>A0AAD3T0K1_NEPGR</name>
<dbReference type="Proteomes" id="UP001279734">
    <property type="component" value="Unassembled WGS sequence"/>
</dbReference>
<evidence type="ECO:0000256" key="2">
    <source>
        <dbReference type="SAM" id="MobiDB-lite"/>
    </source>
</evidence>
<feature type="domain" description="Response regulatory" evidence="3">
    <location>
        <begin position="38"/>
        <end position="153"/>
    </location>
</feature>
<organism evidence="4 5">
    <name type="scientific">Nepenthes gracilis</name>
    <name type="common">Slender pitcher plant</name>
    <dbReference type="NCBI Taxonomy" id="150966"/>
    <lineage>
        <taxon>Eukaryota</taxon>
        <taxon>Viridiplantae</taxon>
        <taxon>Streptophyta</taxon>
        <taxon>Embryophyta</taxon>
        <taxon>Tracheophyta</taxon>
        <taxon>Spermatophyta</taxon>
        <taxon>Magnoliopsida</taxon>
        <taxon>eudicotyledons</taxon>
        <taxon>Gunneridae</taxon>
        <taxon>Pentapetalae</taxon>
        <taxon>Caryophyllales</taxon>
        <taxon>Nepenthaceae</taxon>
        <taxon>Nepenthes</taxon>
    </lineage>
</organism>
<proteinExistence type="predicted"/>
<dbReference type="InterPro" id="IPR052048">
    <property type="entry name" value="ST_Response_Regulator"/>
</dbReference>
<evidence type="ECO:0000256" key="1">
    <source>
        <dbReference type="PROSITE-ProRule" id="PRU00169"/>
    </source>
</evidence>
<dbReference type="Gene3D" id="3.40.50.2300">
    <property type="match status" value="1"/>
</dbReference>
<dbReference type="PROSITE" id="PS50110">
    <property type="entry name" value="RESPONSE_REGULATORY"/>
    <property type="match status" value="1"/>
</dbReference>
<evidence type="ECO:0000313" key="4">
    <source>
        <dbReference type="EMBL" id="GMH20407.1"/>
    </source>
</evidence>
<dbReference type="EMBL" id="BSYO01000022">
    <property type="protein sequence ID" value="GMH20407.1"/>
    <property type="molecule type" value="Genomic_DNA"/>
</dbReference>
<dbReference type="Pfam" id="PF00072">
    <property type="entry name" value="Response_reg"/>
    <property type="match status" value="1"/>
</dbReference>
<keyword evidence="5" id="KW-1185">Reference proteome</keyword>
<evidence type="ECO:0000259" key="3">
    <source>
        <dbReference type="PROSITE" id="PS50110"/>
    </source>
</evidence>
<protein>
    <recommendedName>
        <fullName evidence="3">Response regulatory domain-containing protein</fullName>
    </recommendedName>
</protein>
<feature type="region of interest" description="Disordered" evidence="2">
    <location>
        <begin position="1"/>
        <end position="38"/>
    </location>
</feature>
<dbReference type="AlphaFoldDB" id="A0AAD3T0K1"/>
<dbReference type="SUPFAM" id="SSF52172">
    <property type="entry name" value="CheY-like"/>
    <property type="match status" value="1"/>
</dbReference>
<feature type="modified residue" description="4-aspartylphosphate" evidence="1">
    <location>
        <position position="88"/>
    </location>
</feature>
<comment type="caution">
    <text evidence="4">The sequence shown here is derived from an EMBL/GenBank/DDBJ whole genome shotgun (WGS) entry which is preliminary data.</text>
</comment>
<reference evidence="4" key="1">
    <citation type="submission" date="2023-05" db="EMBL/GenBank/DDBJ databases">
        <title>Nepenthes gracilis genome sequencing.</title>
        <authorList>
            <person name="Fukushima K."/>
        </authorList>
    </citation>
    <scope>NUCLEOTIDE SEQUENCE</scope>
    <source>
        <strain evidence="4">SING2019-196</strain>
    </source>
</reference>
<dbReference type="PANTHER" id="PTHR43228">
    <property type="entry name" value="TWO-COMPONENT RESPONSE REGULATOR"/>
    <property type="match status" value="1"/>
</dbReference>
<dbReference type="CDD" id="cd17546">
    <property type="entry name" value="REC_hyHK_CKI1_RcsC-like"/>
    <property type="match status" value="1"/>
</dbReference>
<dbReference type="SMART" id="SM00448">
    <property type="entry name" value="REC"/>
    <property type="match status" value="1"/>
</dbReference>
<sequence>MAPTTTTTEGGLTRLNTRASQGREDGINGGRHATRRPSGLVVDSEPVSRLIHTAVLHACGVAAQDVETGVQVLELFASGTRFDIVVLDVSFSGMRPFETTRMLRAMDGQAMLIGITANDFETDRPAFLQAGGDELFAKPLTAAKLRRFLGEHGN</sequence>
<dbReference type="GO" id="GO:0000160">
    <property type="term" value="P:phosphorelay signal transduction system"/>
    <property type="evidence" value="ECO:0007669"/>
    <property type="project" value="InterPro"/>
</dbReference>
<accession>A0AAD3T0K1</accession>
<dbReference type="InterPro" id="IPR001789">
    <property type="entry name" value="Sig_transdc_resp-reg_receiver"/>
</dbReference>
<dbReference type="InterPro" id="IPR011006">
    <property type="entry name" value="CheY-like_superfamily"/>
</dbReference>
<evidence type="ECO:0000313" key="5">
    <source>
        <dbReference type="Proteomes" id="UP001279734"/>
    </source>
</evidence>
<dbReference type="PANTHER" id="PTHR43228:SF17">
    <property type="entry name" value="HISTIDINE KINASE RESPONSE REGULATOR AND TRANSCRIPTION FACTOR RR-A-TYPE FAMILY-RELATED"/>
    <property type="match status" value="1"/>
</dbReference>
<gene>
    <name evidence="4" type="ORF">Nepgr_022248</name>
</gene>
<feature type="compositionally biased region" description="Low complexity" evidence="2">
    <location>
        <begin position="1"/>
        <end position="18"/>
    </location>
</feature>
<keyword evidence="1" id="KW-0597">Phosphoprotein</keyword>